<evidence type="ECO:0000313" key="3">
    <source>
        <dbReference type="Proteomes" id="UP001152747"/>
    </source>
</evidence>
<evidence type="ECO:0000313" key="2">
    <source>
        <dbReference type="EMBL" id="CAI5442895.1"/>
    </source>
</evidence>
<feature type="transmembrane region" description="Helical" evidence="1">
    <location>
        <begin position="6"/>
        <end position="27"/>
    </location>
</feature>
<sequence length="128" mass="14710">MIHHLAEIFVVLLHIFVNLNRLSVLLYPQNSGNPENSKSFSIFFFSTGISVSAFFVYSIKTPGLEVIGYFILIILNFLNLFLEIKLNQLSKKEDLNYIHRKKSSSLLCLQVSLELFSNSVCFPTEFRT</sequence>
<organism evidence="2 3">
    <name type="scientific">Caenorhabditis angaria</name>
    <dbReference type="NCBI Taxonomy" id="860376"/>
    <lineage>
        <taxon>Eukaryota</taxon>
        <taxon>Metazoa</taxon>
        <taxon>Ecdysozoa</taxon>
        <taxon>Nematoda</taxon>
        <taxon>Chromadorea</taxon>
        <taxon>Rhabditida</taxon>
        <taxon>Rhabditina</taxon>
        <taxon>Rhabditomorpha</taxon>
        <taxon>Rhabditoidea</taxon>
        <taxon>Rhabditidae</taxon>
        <taxon>Peloderinae</taxon>
        <taxon>Caenorhabditis</taxon>
    </lineage>
</organism>
<dbReference type="AlphaFoldDB" id="A0A9P1ID62"/>
<reference evidence="2" key="1">
    <citation type="submission" date="2022-11" db="EMBL/GenBank/DDBJ databases">
        <authorList>
            <person name="Kikuchi T."/>
        </authorList>
    </citation>
    <scope>NUCLEOTIDE SEQUENCE</scope>
    <source>
        <strain evidence="2">PS1010</strain>
    </source>
</reference>
<gene>
    <name evidence="2" type="ORF">CAMP_LOCUS5532</name>
</gene>
<keyword evidence="3" id="KW-1185">Reference proteome</keyword>
<proteinExistence type="predicted"/>
<accession>A0A9P1ID62</accession>
<keyword evidence="1" id="KW-0812">Transmembrane</keyword>
<evidence type="ECO:0000256" key="1">
    <source>
        <dbReference type="SAM" id="Phobius"/>
    </source>
</evidence>
<keyword evidence="1" id="KW-1133">Transmembrane helix</keyword>
<comment type="caution">
    <text evidence="2">The sequence shown here is derived from an EMBL/GenBank/DDBJ whole genome shotgun (WGS) entry which is preliminary data.</text>
</comment>
<dbReference type="Proteomes" id="UP001152747">
    <property type="component" value="Unassembled WGS sequence"/>
</dbReference>
<feature type="transmembrane region" description="Helical" evidence="1">
    <location>
        <begin position="66"/>
        <end position="82"/>
    </location>
</feature>
<dbReference type="EMBL" id="CANHGI010000002">
    <property type="protein sequence ID" value="CAI5442895.1"/>
    <property type="molecule type" value="Genomic_DNA"/>
</dbReference>
<keyword evidence="1" id="KW-0472">Membrane</keyword>
<protein>
    <submittedName>
        <fullName evidence="2">Uncharacterized protein</fullName>
    </submittedName>
</protein>
<feature type="transmembrane region" description="Helical" evidence="1">
    <location>
        <begin position="39"/>
        <end position="60"/>
    </location>
</feature>
<name>A0A9P1ID62_9PELO</name>